<proteinExistence type="predicted"/>
<feature type="non-terminal residue" evidence="1">
    <location>
        <position position="42"/>
    </location>
</feature>
<comment type="caution">
    <text evidence="1">The sequence shown here is derived from an EMBL/GenBank/DDBJ whole genome shotgun (WGS) entry which is preliminary data.</text>
</comment>
<protein>
    <submittedName>
        <fullName evidence="1">Uncharacterized protein</fullName>
    </submittedName>
</protein>
<reference evidence="1 2" key="1">
    <citation type="journal article" date="2018" name="Front. Plant Sci.">
        <title>Red Clover (Trifolium pratense) and Zigzag Clover (T. medium) - A Picture of Genomic Similarities and Differences.</title>
        <authorList>
            <person name="Dluhosova J."/>
            <person name="Istvanek J."/>
            <person name="Nedelnik J."/>
            <person name="Repkova J."/>
        </authorList>
    </citation>
    <scope>NUCLEOTIDE SEQUENCE [LARGE SCALE GENOMIC DNA]</scope>
    <source>
        <strain evidence="2">cv. 10/8</strain>
        <tissue evidence="1">Leaf</tissue>
    </source>
</reference>
<evidence type="ECO:0000313" key="1">
    <source>
        <dbReference type="EMBL" id="MCI45792.1"/>
    </source>
</evidence>
<dbReference type="Proteomes" id="UP000265520">
    <property type="component" value="Unassembled WGS sequence"/>
</dbReference>
<keyword evidence="2" id="KW-1185">Reference proteome</keyword>
<name>A0A392SBE6_9FABA</name>
<organism evidence="1 2">
    <name type="scientific">Trifolium medium</name>
    <dbReference type="NCBI Taxonomy" id="97028"/>
    <lineage>
        <taxon>Eukaryota</taxon>
        <taxon>Viridiplantae</taxon>
        <taxon>Streptophyta</taxon>
        <taxon>Embryophyta</taxon>
        <taxon>Tracheophyta</taxon>
        <taxon>Spermatophyta</taxon>
        <taxon>Magnoliopsida</taxon>
        <taxon>eudicotyledons</taxon>
        <taxon>Gunneridae</taxon>
        <taxon>Pentapetalae</taxon>
        <taxon>rosids</taxon>
        <taxon>fabids</taxon>
        <taxon>Fabales</taxon>
        <taxon>Fabaceae</taxon>
        <taxon>Papilionoideae</taxon>
        <taxon>50 kb inversion clade</taxon>
        <taxon>NPAAA clade</taxon>
        <taxon>Hologalegina</taxon>
        <taxon>IRL clade</taxon>
        <taxon>Trifolieae</taxon>
        <taxon>Trifolium</taxon>
    </lineage>
</organism>
<accession>A0A392SBE6</accession>
<evidence type="ECO:0000313" key="2">
    <source>
        <dbReference type="Proteomes" id="UP000265520"/>
    </source>
</evidence>
<dbReference type="AlphaFoldDB" id="A0A392SBE6"/>
<dbReference type="EMBL" id="LXQA010348696">
    <property type="protein sequence ID" value="MCI45792.1"/>
    <property type="molecule type" value="Genomic_DNA"/>
</dbReference>
<sequence>MQDATSVVANRVTPNIFDYFNQDFTAAEVSFATHQLKGTVAP</sequence>